<gene>
    <name evidence="1" type="ORF">SAMN05216236_105197</name>
</gene>
<evidence type="ECO:0000313" key="2">
    <source>
        <dbReference type="Proteomes" id="UP000182466"/>
    </source>
</evidence>
<dbReference type="OrthoDB" id="7857683at2"/>
<protein>
    <submittedName>
        <fullName evidence="1">Uncharacterized protein</fullName>
    </submittedName>
</protein>
<keyword evidence="2" id="KW-1185">Reference proteome</keyword>
<evidence type="ECO:0000313" key="1">
    <source>
        <dbReference type="EMBL" id="SFT70123.1"/>
    </source>
</evidence>
<dbReference type="STRING" id="999627.SAMN05216236_105197"/>
<accession>A0A1I7A5B5</accession>
<dbReference type="AlphaFoldDB" id="A0A1I7A5B5"/>
<proteinExistence type="predicted"/>
<organism evidence="1 2">
    <name type="scientific">Sedimentitalea nanhaiensis</name>
    <dbReference type="NCBI Taxonomy" id="999627"/>
    <lineage>
        <taxon>Bacteria</taxon>
        <taxon>Pseudomonadati</taxon>
        <taxon>Pseudomonadota</taxon>
        <taxon>Alphaproteobacteria</taxon>
        <taxon>Rhodobacterales</taxon>
        <taxon>Paracoccaceae</taxon>
        <taxon>Sedimentitalea</taxon>
    </lineage>
</organism>
<dbReference type="EMBL" id="FPAW01000005">
    <property type="protein sequence ID" value="SFT70123.1"/>
    <property type="molecule type" value="Genomic_DNA"/>
</dbReference>
<sequence length="635" mass="70351">MDQSHHFRADHALPVWREPEDARRELHERMEAFIQAAAEGDNNDAEECPALTLKVSAGVGKTSTALRLLAKHGPALLARGHILVYVPTLDLAERAAADLQELDSGLPISVIRGRLASNPESGKQMCERTDLVEAVTNLVPSVTQALCRVERGGELVEAPCASECPYLLQKDAVGAKIHFLSHSYLEAYPPVDRDTPTALRIIDEKVWSNLCSTKDIFVEEFLRAPEPGFPTALRADLLKAKIGIVAALQNGSDVRDHLISLGVGKEKLELLSKGETASRDNLDIMPRDSVARVEFMLKRYDRVALFASRKRQALFDLLASEEALGPNRLTLEEQPCGSGMRQVIRLYKVAEIERDAPLLMLDADADEAIAERLAPGTDFAKIETKPQAEIVQISDRTMSDTWLLDPEAGTGRRAKILAILGREVTQADGSGVLVVATKSVLEKLHEDAGQPVDYEKEEDMRRSLLGAMPRWFGPKMLGVNDYERYRTIVIIGRLQPGIRDIEKQARSLFNDTEAPLSQFTGGPLPEQETVRILHDGSLRAAKIRSHPDRRVAAVLRQTRECGTLQAIARLRLVSPDQPKRVVVLSSMPLLDLPISKLTTLDALYRDLEDEPDLTGYLRMERALRATMGRPVVDCH</sequence>
<dbReference type="eggNOG" id="ENOG502ZA00">
    <property type="taxonomic scope" value="Bacteria"/>
</dbReference>
<reference evidence="1 2" key="1">
    <citation type="submission" date="2016-10" db="EMBL/GenBank/DDBJ databases">
        <authorList>
            <person name="de Groot N.N."/>
        </authorList>
    </citation>
    <scope>NUCLEOTIDE SEQUENCE [LARGE SCALE GENOMIC DNA]</scope>
    <source>
        <strain evidence="1 2">CGMCC 1.10959</strain>
    </source>
</reference>
<dbReference type="Proteomes" id="UP000182466">
    <property type="component" value="Unassembled WGS sequence"/>
</dbReference>
<name>A0A1I7A5B5_9RHOB</name>
<dbReference type="RefSeq" id="WP_027261069.1">
    <property type="nucleotide sequence ID" value="NZ_FPAW01000005.1"/>
</dbReference>